<dbReference type="EMBL" id="RJKE01000001">
    <property type="protein sequence ID" value="ROO89488.1"/>
    <property type="molecule type" value="Genomic_DNA"/>
</dbReference>
<sequence length="1423" mass="149061">MRTESAGPAVEAAAVPLLRHRLRLGVAALLLVTLTFLTRPGELIADTKIDFALDPAGFVARSLHAWDVNQLGQIQNQANGYLFPMAEFFLGGRMIGLEGWVVQRLWMALLAVTAFAGLYRLAGRLGIGTPDARMIAALSYALAPRVMSDLGVLSSEVQPVALLPWILLPLVAAARGGGRVGAAARSAVAVALCGGVNAASVVAVLVVPFLYLVTRDREAAKWRLLGWWTAMVAVATLWWTVPLALMGGYAFSFLPYTETTATITPVTSLLNVLRGTPDWVAWLTGSGGPTLPVGHALATTPWLVALTALVAAAGLAGLTRRDAPERLFLTLTLLTGIVVVSAGHIGVLEPAIAGPVRDLLDGPLAPLRNLRKFDPVLRLPLALGLAHLLASVRPRAVAAVVVALAATAAPAVQLGLAGPGPIRQVPAYWTDAATWLNARTGQQAVLSLPGSRFAEYLWGRPLDEPLQQLSEVRWVQRQIGAAGSVGLTRVLDAVDRRVATGRGGPGLADVLGRVGVRYVLVRNDLDRVELTGAWPARVHQALTDSPGLTKVAQFGPPTTGGYSTDDAVGGLDQEYPALEVYEVAGAAAAVSLQSASALLHVDGAPEALLDLADEGLLETHRPTVLNDDAAGLPAVRAAATVGTDSLRARLRHFGLLRTGLSPTLTDGEEPRDYLEPPWADYRTTARYTGVKAVSASSSASDPDALSAQQQTGSLPFAALDDDLRTSWRSGGWSGAAGQWWRVDFDAPREVSGTRAVLVPDEALGPAPVRISVETEHGVRTQTVRTDREEQVLLTPPGATSWLRVRFIGFTTAQAAELGASVALSEVRVPGVVASRTLKAPEAPATSWVFSRGSDEASACMRGADRWICHWSLERGGEEAYGFDRAFAAAAGRVRLTGRAVLRETALVDHYTRLRPLPEAGASSQAVDGAAAWARAAFDDDPSTTWLPDPDDDEPTLTLRWSAAQQLTRITVERPPAAEAPIQVYLTGDDGEVRGGVLDDTGMLRFAALRTKSLRISFATAAENVQVTEVRVPGVSAIGTTPDAAFALPCGFGPILEVNGGQVATRAEGTYGDVLAGRPLRFTSCAKVSLAEGENRITVSRYGQYRIDGLVVGREALPEPSGSAGSVRIGSWSATSRTVEVAADEDALLMSGENFNRGWTATVGGEALKPVRVDGWRQGWWVPAGTKGTVTLSFGPDRAYRTALLAGAAGLVLVAGIALVRRRPARRTGTAAAPIALPVLLTVPLGAAAGYWTASWPGAAVGIAAVLLPGRLRRLDPSWTAAALLALAGGAAAVHGLLPGGLGASLAGAVPQLLCCAAVGLLVAAAADRPAGAEPPDRLLEEPVGQPGGREGDEQGEGEQDAEGEGQGVHPRSEQPDEHEQEDRVPQVDPVGDAAEPGHGPAAEEDGEPMAVAGVQGQRGDEKD</sequence>
<protein>
    <submittedName>
        <fullName evidence="5">Arabinofuranan 3-O-arabinosyltransferase</fullName>
    </submittedName>
</protein>
<proteinExistence type="predicted"/>
<feature type="transmembrane region" description="Helical" evidence="2">
    <location>
        <begin position="293"/>
        <end position="315"/>
    </location>
</feature>
<feature type="transmembrane region" description="Helical" evidence="2">
    <location>
        <begin position="225"/>
        <end position="246"/>
    </location>
</feature>
<keyword evidence="2" id="KW-1133">Transmembrane helix</keyword>
<dbReference type="SUPFAM" id="SSF49785">
    <property type="entry name" value="Galactose-binding domain-like"/>
    <property type="match status" value="1"/>
</dbReference>
<feature type="transmembrane region" description="Helical" evidence="2">
    <location>
        <begin position="188"/>
        <end position="213"/>
    </location>
</feature>
<dbReference type="Pfam" id="PF24607">
    <property type="entry name" value="CBM_AftD"/>
    <property type="match status" value="1"/>
</dbReference>
<feature type="transmembrane region" description="Helical" evidence="2">
    <location>
        <begin position="1303"/>
        <end position="1326"/>
    </location>
</feature>
<dbReference type="GO" id="GO:0016740">
    <property type="term" value="F:transferase activity"/>
    <property type="evidence" value="ECO:0007669"/>
    <property type="project" value="UniProtKB-KW"/>
</dbReference>
<evidence type="ECO:0000256" key="1">
    <source>
        <dbReference type="SAM" id="MobiDB-lite"/>
    </source>
</evidence>
<organism evidence="5 6">
    <name type="scientific">Actinocorallia herbida</name>
    <dbReference type="NCBI Taxonomy" id="58109"/>
    <lineage>
        <taxon>Bacteria</taxon>
        <taxon>Bacillati</taxon>
        <taxon>Actinomycetota</taxon>
        <taxon>Actinomycetes</taxon>
        <taxon>Streptosporangiales</taxon>
        <taxon>Thermomonosporaceae</taxon>
        <taxon>Actinocorallia</taxon>
    </lineage>
</organism>
<keyword evidence="2" id="KW-0812">Transmembrane</keyword>
<dbReference type="Proteomes" id="UP000272400">
    <property type="component" value="Unassembled WGS sequence"/>
</dbReference>
<dbReference type="OrthoDB" id="5242711at2"/>
<feature type="region of interest" description="Disordered" evidence="1">
    <location>
        <begin position="1328"/>
        <end position="1423"/>
    </location>
</feature>
<dbReference type="InterPro" id="IPR021798">
    <property type="entry name" value="AftD_N"/>
</dbReference>
<feature type="transmembrane region" description="Helical" evidence="2">
    <location>
        <begin position="159"/>
        <end position="176"/>
    </location>
</feature>
<feature type="transmembrane region" description="Helical" evidence="2">
    <location>
        <begin position="1230"/>
        <end position="1248"/>
    </location>
</feature>
<feature type="compositionally biased region" description="Acidic residues" evidence="1">
    <location>
        <begin position="1353"/>
        <end position="1363"/>
    </location>
</feature>
<keyword evidence="2" id="KW-0472">Membrane</keyword>
<evidence type="ECO:0000259" key="3">
    <source>
        <dbReference type="Pfam" id="PF11847"/>
    </source>
</evidence>
<dbReference type="Gene3D" id="2.60.120.260">
    <property type="entry name" value="Galactose-binding domain-like"/>
    <property type="match status" value="2"/>
</dbReference>
<evidence type="ECO:0000313" key="6">
    <source>
        <dbReference type="Proteomes" id="UP000272400"/>
    </source>
</evidence>
<accession>A0A3N1D8S3</accession>
<feature type="transmembrane region" description="Helical" evidence="2">
    <location>
        <begin position="105"/>
        <end position="122"/>
    </location>
</feature>
<dbReference type="Pfam" id="PF11847">
    <property type="entry name" value="GT-C_AftD"/>
    <property type="match status" value="1"/>
</dbReference>
<feature type="compositionally biased region" description="Low complexity" evidence="1">
    <location>
        <begin position="1391"/>
        <end position="1400"/>
    </location>
</feature>
<dbReference type="InterPro" id="IPR056997">
    <property type="entry name" value="CBM_AftD"/>
</dbReference>
<keyword evidence="5" id="KW-0808">Transferase</keyword>
<dbReference type="InterPro" id="IPR008979">
    <property type="entry name" value="Galactose-bd-like_sf"/>
</dbReference>
<keyword evidence="6" id="KW-1185">Reference proteome</keyword>
<name>A0A3N1D8S3_9ACTN</name>
<feature type="transmembrane region" description="Helical" evidence="2">
    <location>
        <begin position="1198"/>
        <end position="1218"/>
    </location>
</feature>
<evidence type="ECO:0000256" key="2">
    <source>
        <dbReference type="SAM" id="Phobius"/>
    </source>
</evidence>
<gene>
    <name evidence="5" type="ORF">EDD29_7185</name>
</gene>
<feature type="transmembrane region" description="Helical" evidence="2">
    <location>
        <begin position="327"/>
        <end position="353"/>
    </location>
</feature>
<feature type="domain" description="Alpha-(1-&gt;3)-arabinofuranosyltransferase N-terminal GT-C" evidence="3">
    <location>
        <begin position="31"/>
        <end position="672"/>
    </location>
</feature>
<evidence type="ECO:0000259" key="4">
    <source>
        <dbReference type="Pfam" id="PF24607"/>
    </source>
</evidence>
<reference evidence="5 6" key="1">
    <citation type="submission" date="2018-11" db="EMBL/GenBank/DDBJ databases">
        <title>Sequencing the genomes of 1000 actinobacteria strains.</title>
        <authorList>
            <person name="Klenk H.-P."/>
        </authorList>
    </citation>
    <scope>NUCLEOTIDE SEQUENCE [LARGE SCALE GENOMIC DNA]</scope>
    <source>
        <strain evidence="5 6">DSM 44254</strain>
    </source>
</reference>
<feature type="transmembrane region" description="Helical" evidence="2">
    <location>
        <begin position="1278"/>
        <end position="1297"/>
    </location>
</feature>
<evidence type="ECO:0000313" key="5">
    <source>
        <dbReference type="EMBL" id="ROO89488.1"/>
    </source>
</evidence>
<comment type="caution">
    <text evidence="5">The sequence shown here is derived from an EMBL/GenBank/DDBJ whole genome shotgun (WGS) entry which is preliminary data.</text>
</comment>
<feature type="domain" description="Arabinofuranosyltransferase D third carbohydrate binding module" evidence="4">
    <location>
        <begin position="918"/>
        <end position="1028"/>
    </location>
</feature>
<feature type="compositionally biased region" description="Basic and acidic residues" evidence="1">
    <location>
        <begin position="1370"/>
        <end position="1385"/>
    </location>
</feature>